<sequence length="117" mass="13751">MQTANIAGIQFLFSYMLVYCVYPPTIREREKGTGLKIPLCNYTYQKKIRDQDAFCCKWLLDSPRCKRSKGKDSNNLTSKIRRKIKHSSESLMHIFFLKKSVSTGLVIMFNDHKFEKF</sequence>
<reference evidence="2" key="1">
    <citation type="submission" date="2014-09" db="EMBL/GenBank/DDBJ databases">
        <authorList>
            <person name="Magalhaes I.L.F."/>
            <person name="Oliveira U."/>
            <person name="Santos F.R."/>
            <person name="Vidigal T.H.D.A."/>
            <person name="Brescovit A.D."/>
            <person name="Santos A.J."/>
        </authorList>
    </citation>
    <scope>NUCLEOTIDE SEQUENCE</scope>
    <source>
        <tissue evidence="2">Shoot tissue taken approximately 20 cm above the soil surface</tissue>
    </source>
</reference>
<protein>
    <submittedName>
        <fullName evidence="2">Uncharacterized protein</fullName>
    </submittedName>
</protein>
<organism evidence="2">
    <name type="scientific">Arundo donax</name>
    <name type="common">Giant reed</name>
    <name type="synonym">Donax arundinaceus</name>
    <dbReference type="NCBI Taxonomy" id="35708"/>
    <lineage>
        <taxon>Eukaryota</taxon>
        <taxon>Viridiplantae</taxon>
        <taxon>Streptophyta</taxon>
        <taxon>Embryophyta</taxon>
        <taxon>Tracheophyta</taxon>
        <taxon>Spermatophyta</taxon>
        <taxon>Magnoliopsida</taxon>
        <taxon>Liliopsida</taxon>
        <taxon>Poales</taxon>
        <taxon>Poaceae</taxon>
        <taxon>PACMAD clade</taxon>
        <taxon>Arundinoideae</taxon>
        <taxon>Arundineae</taxon>
        <taxon>Arundo</taxon>
    </lineage>
</organism>
<proteinExistence type="predicted"/>
<dbReference type="AlphaFoldDB" id="A0A0A9CWY5"/>
<name>A0A0A9CWY5_ARUDO</name>
<accession>A0A0A9CWY5</accession>
<dbReference type="EMBL" id="GBRH01221898">
    <property type="protein sequence ID" value="JAD75997.1"/>
    <property type="molecule type" value="Transcribed_RNA"/>
</dbReference>
<keyword evidence="1" id="KW-0472">Membrane</keyword>
<feature type="transmembrane region" description="Helical" evidence="1">
    <location>
        <begin position="6"/>
        <end position="22"/>
    </location>
</feature>
<keyword evidence="1" id="KW-0812">Transmembrane</keyword>
<evidence type="ECO:0000313" key="2">
    <source>
        <dbReference type="EMBL" id="JAD75997.1"/>
    </source>
</evidence>
<evidence type="ECO:0000256" key="1">
    <source>
        <dbReference type="SAM" id="Phobius"/>
    </source>
</evidence>
<reference evidence="2" key="2">
    <citation type="journal article" date="2015" name="Data Brief">
        <title>Shoot transcriptome of the giant reed, Arundo donax.</title>
        <authorList>
            <person name="Barrero R.A."/>
            <person name="Guerrero F.D."/>
            <person name="Moolhuijzen P."/>
            <person name="Goolsby J.A."/>
            <person name="Tidwell J."/>
            <person name="Bellgard S.E."/>
            <person name="Bellgard M.I."/>
        </authorList>
    </citation>
    <scope>NUCLEOTIDE SEQUENCE</scope>
    <source>
        <tissue evidence="2">Shoot tissue taken approximately 20 cm above the soil surface</tissue>
    </source>
</reference>
<keyword evidence="1" id="KW-1133">Transmembrane helix</keyword>